<name>A0A0P9EYN5_RHOGW</name>
<dbReference type="EMBL" id="KQ474087">
    <property type="protein sequence ID" value="KPV72326.1"/>
    <property type="molecule type" value="Genomic_DNA"/>
</dbReference>
<feature type="region of interest" description="Disordered" evidence="1">
    <location>
        <begin position="23"/>
        <end position="178"/>
    </location>
</feature>
<keyword evidence="3" id="KW-1185">Reference proteome</keyword>
<dbReference type="GeneID" id="28978474"/>
<feature type="compositionally biased region" description="Basic and acidic residues" evidence="1">
    <location>
        <begin position="75"/>
        <end position="92"/>
    </location>
</feature>
<feature type="non-terminal residue" evidence="2">
    <location>
        <position position="178"/>
    </location>
</feature>
<evidence type="ECO:0000313" key="3">
    <source>
        <dbReference type="Proteomes" id="UP000053890"/>
    </source>
</evidence>
<feature type="non-terminal residue" evidence="2">
    <location>
        <position position="1"/>
    </location>
</feature>
<evidence type="ECO:0000313" key="2">
    <source>
        <dbReference type="EMBL" id="KPV72326.1"/>
    </source>
</evidence>
<accession>A0A0P9EYN5</accession>
<dbReference type="Proteomes" id="UP000053890">
    <property type="component" value="Unassembled WGS sequence"/>
</dbReference>
<dbReference type="RefSeq" id="XP_018268375.1">
    <property type="nucleotide sequence ID" value="XM_018418026.1"/>
</dbReference>
<feature type="compositionally biased region" description="Low complexity" evidence="1">
    <location>
        <begin position="154"/>
        <end position="178"/>
    </location>
</feature>
<gene>
    <name evidence="2" type="ORF">RHOBADRAFT_55810</name>
</gene>
<reference evidence="2 3" key="1">
    <citation type="journal article" date="2015" name="Front. Microbiol.">
        <title>Genome sequence of the plant growth promoting endophytic yeast Rhodotorula graminis WP1.</title>
        <authorList>
            <person name="Firrincieli A."/>
            <person name="Otillar R."/>
            <person name="Salamov A."/>
            <person name="Schmutz J."/>
            <person name="Khan Z."/>
            <person name="Redman R.S."/>
            <person name="Fleck N.D."/>
            <person name="Lindquist E."/>
            <person name="Grigoriev I.V."/>
            <person name="Doty S.L."/>
        </authorList>
    </citation>
    <scope>NUCLEOTIDE SEQUENCE [LARGE SCALE GENOMIC DNA]</scope>
    <source>
        <strain evidence="2 3">WP1</strain>
    </source>
</reference>
<proteinExistence type="predicted"/>
<sequence>AFALIAVPLPPTSSRRVDLAHDVEHARAGHVARRVAPPRPDDDARARPPRAGRVREGLGRLGGGRAAAEGTRPAQGEDRRVVHGSASREDFQRPPPARRRRTRDRLPASVSRGAQDRAQVLHGPRARAVPGHGGVPGPVSHHVLGNPGAQGRQARLAPHAPRARPPAVARARPSAASL</sequence>
<evidence type="ECO:0000256" key="1">
    <source>
        <dbReference type="SAM" id="MobiDB-lite"/>
    </source>
</evidence>
<dbReference type="AlphaFoldDB" id="A0A0P9EYN5"/>
<protein>
    <submittedName>
        <fullName evidence="2">Uncharacterized protein</fullName>
    </submittedName>
</protein>
<organism evidence="2 3">
    <name type="scientific">Rhodotorula graminis (strain WP1)</name>
    <dbReference type="NCBI Taxonomy" id="578459"/>
    <lineage>
        <taxon>Eukaryota</taxon>
        <taxon>Fungi</taxon>
        <taxon>Dikarya</taxon>
        <taxon>Basidiomycota</taxon>
        <taxon>Pucciniomycotina</taxon>
        <taxon>Microbotryomycetes</taxon>
        <taxon>Sporidiobolales</taxon>
        <taxon>Sporidiobolaceae</taxon>
        <taxon>Rhodotorula</taxon>
    </lineage>
</organism>